<evidence type="ECO:0000259" key="4">
    <source>
        <dbReference type="PROSITE" id="PS50158"/>
    </source>
</evidence>
<dbReference type="Pfam" id="PF00098">
    <property type="entry name" value="zf-CCHC"/>
    <property type="match status" value="1"/>
</dbReference>
<keyword evidence="5" id="KW-0808">Transferase</keyword>
<dbReference type="GO" id="GO:0008270">
    <property type="term" value="F:zinc ion binding"/>
    <property type="evidence" value="ECO:0007669"/>
    <property type="project" value="UniProtKB-KW"/>
</dbReference>
<feature type="coiled-coil region" evidence="2">
    <location>
        <begin position="99"/>
        <end position="133"/>
    </location>
</feature>
<name>A0A219AN21_METCM</name>
<accession>A0A219AN21</accession>
<evidence type="ECO:0000256" key="1">
    <source>
        <dbReference type="PROSITE-ProRule" id="PRU00047"/>
    </source>
</evidence>
<dbReference type="STRING" id="1380566.A0A219AN21"/>
<dbReference type="InterPro" id="IPR001878">
    <property type="entry name" value="Znf_CCHC"/>
</dbReference>
<feature type="region of interest" description="Disordered" evidence="3">
    <location>
        <begin position="1"/>
        <end position="48"/>
    </location>
</feature>
<comment type="caution">
    <text evidence="5">The sequence shown here is derived from an EMBL/GenBank/DDBJ whole genome shotgun (WGS) entry which is preliminary data.</text>
</comment>
<dbReference type="SMART" id="SM00343">
    <property type="entry name" value="ZnF_C2HC"/>
    <property type="match status" value="2"/>
</dbReference>
<dbReference type="KEGG" id="pchm:VFPPC_18638"/>
<protein>
    <submittedName>
        <fullName evidence="5">Reverse transcriptase</fullName>
    </submittedName>
</protein>
<keyword evidence="1" id="KW-0479">Metal-binding</keyword>
<reference evidence="5 6" key="1">
    <citation type="journal article" date="2016" name="PLoS Pathog.">
        <title>Biosynthesis of antibiotic leucinostatins in bio-control fungus Purpureocillium lilacinum and their inhibition on phytophthora revealed by genome mining.</title>
        <authorList>
            <person name="Wang G."/>
            <person name="Liu Z."/>
            <person name="Lin R."/>
            <person name="Li E."/>
            <person name="Mao Z."/>
            <person name="Ling J."/>
            <person name="Yang Y."/>
            <person name="Yin W.B."/>
            <person name="Xie B."/>
        </authorList>
    </citation>
    <scope>NUCLEOTIDE SEQUENCE [LARGE SCALE GENOMIC DNA]</scope>
    <source>
        <strain evidence="5">170</strain>
    </source>
</reference>
<dbReference type="PROSITE" id="PS50158">
    <property type="entry name" value="ZF_CCHC"/>
    <property type="match status" value="1"/>
</dbReference>
<keyword evidence="6" id="KW-1185">Reference proteome</keyword>
<evidence type="ECO:0000256" key="3">
    <source>
        <dbReference type="SAM" id="MobiDB-lite"/>
    </source>
</evidence>
<dbReference type="OrthoDB" id="5147020at2759"/>
<dbReference type="InterPro" id="IPR036875">
    <property type="entry name" value="Znf_CCHC_sf"/>
</dbReference>
<organism evidence="5 6">
    <name type="scientific">Pochonia chlamydosporia 170</name>
    <dbReference type="NCBI Taxonomy" id="1380566"/>
    <lineage>
        <taxon>Eukaryota</taxon>
        <taxon>Fungi</taxon>
        <taxon>Dikarya</taxon>
        <taxon>Ascomycota</taxon>
        <taxon>Pezizomycotina</taxon>
        <taxon>Sordariomycetes</taxon>
        <taxon>Hypocreomycetidae</taxon>
        <taxon>Hypocreales</taxon>
        <taxon>Clavicipitaceae</taxon>
        <taxon>Pochonia</taxon>
    </lineage>
</organism>
<keyword evidence="5" id="KW-0548">Nucleotidyltransferase</keyword>
<dbReference type="GeneID" id="28853716"/>
<dbReference type="AlphaFoldDB" id="A0A219AN21"/>
<feature type="compositionally biased region" description="Basic and acidic residues" evidence="3">
    <location>
        <begin position="28"/>
        <end position="39"/>
    </location>
</feature>
<evidence type="ECO:0000256" key="2">
    <source>
        <dbReference type="SAM" id="Coils"/>
    </source>
</evidence>
<evidence type="ECO:0000313" key="5">
    <source>
        <dbReference type="EMBL" id="OWT42238.1"/>
    </source>
</evidence>
<dbReference type="GO" id="GO:0003964">
    <property type="term" value="F:RNA-directed DNA polymerase activity"/>
    <property type="evidence" value="ECO:0007669"/>
    <property type="project" value="UniProtKB-KW"/>
</dbReference>
<dbReference type="EMBL" id="LSBJ02000034">
    <property type="protein sequence ID" value="OWT42238.1"/>
    <property type="molecule type" value="Genomic_DNA"/>
</dbReference>
<keyword evidence="1" id="KW-0863">Zinc-finger</keyword>
<keyword evidence="1" id="KW-0862">Zinc</keyword>
<dbReference type="RefSeq" id="XP_018135644.2">
    <property type="nucleotide sequence ID" value="XM_018289722.2"/>
</dbReference>
<dbReference type="GO" id="GO:0003676">
    <property type="term" value="F:nucleic acid binding"/>
    <property type="evidence" value="ECO:0007669"/>
    <property type="project" value="InterPro"/>
</dbReference>
<dbReference type="Gene3D" id="4.10.60.10">
    <property type="entry name" value="Zinc finger, CCHC-type"/>
    <property type="match status" value="1"/>
</dbReference>
<keyword evidence="2" id="KW-0175">Coiled coil</keyword>
<keyword evidence="5" id="KW-0695">RNA-directed DNA polymerase</keyword>
<dbReference type="Proteomes" id="UP000078397">
    <property type="component" value="Unassembled WGS sequence"/>
</dbReference>
<feature type="region of interest" description="Disordered" evidence="3">
    <location>
        <begin position="160"/>
        <end position="193"/>
    </location>
</feature>
<sequence length="441" mass="48558">MNAVASVGTNAGPRGRLSTPTGRRVVKRKIDDQGKEPNKSSRYATRTTTDATAIELECATDIRNGNRSDSTDEGGATLQSALLLLGQFRAEFHGLKTAIKEQSEIIRNQQDTIRELKEATEAQQSHIKDLTQLFEDTKQQMGHDLKRAHELLEAIAGRTQATPPSSFADVARSSPQPQPGKVRMPPPANTRASSLASEFYCTIDTSRVEESDRDRAQVGAIRQAIESEIKAKDGQATWKCAAVMKEARNAERVKIICRDENELKQVKEAAQKTAIVGTRVMRDQRYPVKVDNANRTMVLDAEGNILPGATEALGTENNVNIAKMSWLSNKQSGKAYGSMVVYVTKGSDARRLLDGRYFDLAGESAITNAFEPRKGPVQCYNCQEIGHKSFQCKNPQLCGRCAMPGHHHKECQVVEPKCVPCGGPHESFSRNCRVRNVCSDE</sequence>
<gene>
    <name evidence="5" type="ORF">VFPPC_18638</name>
</gene>
<feature type="domain" description="CCHC-type" evidence="4">
    <location>
        <begin position="379"/>
        <end position="394"/>
    </location>
</feature>
<proteinExistence type="predicted"/>
<evidence type="ECO:0000313" key="6">
    <source>
        <dbReference type="Proteomes" id="UP000078397"/>
    </source>
</evidence>
<dbReference type="SUPFAM" id="SSF57756">
    <property type="entry name" value="Retrovirus zinc finger-like domains"/>
    <property type="match status" value="1"/>
</dbReference>